<name>A0A8T0GIQ4_CERPU</name>
<dbReference type="EMBL" id="CM026431">
    <property type="protein sequence ID" value="KAG0558465.1"/>
    <property type="molecule type" value="Genomic_DNA"/>
</dbReference>
<reference evidence="3" key="1">
    <citation type="submission" date="2020-06" db="EMBL/GenBank/DDBJ databases">
        <title>WGS assembly of Ceratodon purpureus strain R40.</title>
        <authorList>
            <person name="Carey S.B."/>
            <person name="Jenkins J."/>
            <person name="Shu S."/>
            <person name="Lovell J.T."/>
            <person name="Sreedasyam A."/>
            <person name="Maumus F."/>
            <person name="Tiley G.P."/>
            <person name="Fernandez-Pozo N."/>
            <person name="Barry K."/>
            <person name="Chen C."/>
            <person name="Wang M."/>
            <person name="Lipzen A."/>
            <person name="Daum C."/>
            <person name="Saski C.A."/>
            <person name="Payton A.C."/>
            <person name="Mcbreen J.C."/>
            <person name="Conrad R.E."/>
            <person name="Kollar L.M."/>
            <person name="Olsson S."/>
            <person name="Huttunen S."/>
            <person name="Landis J.B."/>
            <person name="Wickett N.J."/>
            <person name="Johnson M.G."/>
            <person name="Rensing S.A."/>
            <person name="Grimwood J."/>
            <person name="Schmutz J."/>
            <person name="Mcdaniel S.F."/>
        </authorList>
    </citation>
    <scope>NUCLEOTIDE SEQUENCE</scope>
    <source>
        <strain evidence="3">R40</strain>
    </source>
</reference>
<dbReference type="PROSITE" id="PS50222">
    <property type="entry name" value="EF_HAND_2"/>
    <property type="match status" value="1"/>
</dbReference>
<feature type="domain" description="EF-hand" evidence="2">
    <location>
        <begin position="21"/>
        <end position="56"/>
    </location>
</feature>
<dbReference type="InterPro" id="IPR011992">
    <property type="entry name" value="EF-hand-dom_pair"/>
</dbReference>
<dbReference type="Gene3D" id="1.10.238.10">
    <property type="entry name" value="EF-hand"/>
    <property type="match status" value="1"/>
</dbReference>
<evidence type="ECO:0000313" key="4">
    <source>
        <dbReference type="Proteomes" id="UP000822688"/>
    </source>
</evidence>
<evidence type="ECO:0000259" key="2">
    <source>
        <dbReference type="PROSITE" id="PS50222"/>
    </source>
</evidence>
<keyword evidence="4" id="KW-1185">Reference proteome</keyword>
<feature type="region of interest" description="Disordered" evidence="1">
    <location>
        <begin position="156"/>
        <end position="180"/>
    </location>
</feature>
<dbReference type="Proteomes" id="UP000822688">
    <property type="component" value="Chromosome 10"/>
</dbReference>
<organism evidence="3 4">
    <name type="scientific">Ceratodon purpureus</name>
    <name type="common">Fire moss</name>
    <name type="synonym">Dicranum purpureum</name>
    <dbReference type="NCBI Taxonomy" id="3225"/>
    <lineage>
        <taxon>Eukaryota</taxon>
        <taxon>Viridiplantae</taxon>
        <taxon>Streptophyta</taxon>
        <taxon>Embryophyta</taxon>
        <taxon>Bryophyta</taxon>
        <taxon>Bryophytina</taxon>
        <taxon>Bryopsida</taxon>
        <taxon>Dicranidae</taxon>
        <taxon>Pseudoditrichales</taxon>
        <taxon>Ditrichaceae</taxon>
        <taxon>Ceratodon</taxon>
    </lineage>
</organism>
<proteinExistence type="predicted"/>
<sequence length="324" mass="37125">MGFDPWLEAHGKMRRKDLTKKQEIELKECFELIDSGGSGMISTYDMPLAFDVLGMNVTKQEIDEAVREVCANKKTMEYPKFRRVILLKFDKLPVDEYAPSDSGRQASSEYTLPFSFLAQAYRRKKLIEAVMGGDKALQDRMNLRSERAFKERLALREETEKPVKTPKKKGSMTLEPSEREKRREIMAASLKKHPKPKPDLPEPALPSYLLENVSPDVAELLLGEKRKDIMKAVLDSEVKFVPPTNKSVEIDQSFSGRGGEILSKAYLKEKLERFRSDIRHKPTMRKQVIRVQALKSLRDYYQKGSMQVKGSPLLHAAARRSTVF</sequence>
<dbReference type="InterPro" id="IPR002048">
    <property type="entry name" value="EF_hand_dom"/>
</dbReference>
<comment type="caution">
    <text evidence="3">The sequence shown here is derived from an EMBL/GenBank/DDBJ whole genome shotgun (WGS) entry which is preliminary data.</text>
</comment>
<dbReference type="GO" id="GO:0005509">
    <property type="term" value="F:calcium ion binding"/>
    <property type="evidence" value="ECO:0007669"/>
    <property type="project" value="InterPro"/>
</dbReference>
<dbReference type="SUPFAM" id="SSF47473">
    <property type="entry name" value="EF-hand"/>
    <property type="match status" value="1"/>
</dbReference>
<evidence type="ECO:0000313" key="3">
    <source>
        <dbReference type="EMBL" id="KAG0558465.1"/>
    </source>
</evidence>
<evidence type="ECO:0000256" key="1">
    <source>
        <dbReference type="SAM" id="MobiDB-lite"/>
    </source>
</evidence>
<gene>
    <name evidence="3" type="ORF">KC19_10G030400</name>
</gene>
<accession>A0A8T0GIQ4</accession>
<protein>
    <recommendedName>
        <fullName evidence="2">EF-hand domain-containing protein</fullName>
    </recommendedName>
</protein>
<dbReference type="AlphaFoldDB" id="A0A8T0GIQ4"/>